<dbReference type="PANTHER" id="PTHR43194">
    <property type="entry name" value="HYDROLASE ALPHA/BETA FOLD FAMILY"/>
    <property type="match status" value="1"/>
</dbReference>
<evidence type="ECO:0000259" key="1">
    <source>
        <dbReference type="Pfam" id="PF00561"/>
    </source>
</evidence>
<dbReference type="RefSeq" id="WP_119731278.1">
    <property type="nucleotide sequence ID" value="NZ_JACJII010000001.1"/>
</dbReference>
<evidence type="ECO:0000313" key="2">
    <source>
        <dbReference type="EMBL" id="MBA9004495.1"/>
    </source>
</evidence>
<organism evidence="2 3">
    <name type="scientific">Thermomonospora cellulosilytica</name>
    <dbReference type="NCBI Taxonomy" id="1411118"/>
    <lineage>
        <taxon>Bacteria</taxon>
        <taxon>Bacillati</taxon>
        <taxon>Actinomycetota</taxon>
        <taxon>Actinomycetes</taxon>
        <taxon>Streptosporangiales</taxon>
        <taxon>Thermomonosporaceae</taxon>
        <taxon>Thermomonospora</taxon>
    </lineage>
</organism>
<keyword evidence="3" id="KW-1185">Reference proteome</keyword>
<dbReference type="PANTHER" id="PTHR43194:SF5">
    <property type="entry name" value="PIMELOYL-[ACYL-CARRIER PROTEIN] METHYL ESTER ESTERASE"/>
    <property type="match status" value="1"/>
</dbReference>
<dbReference type="Gene3D" id="3.40.50.1820">
    <property type="entry name" value="alpha/beta hydrolase"/>
    <property type="match status" value="1"/>
</dbReference>
<comment type="caution">
    <text evidence="2">The sequence shown here is derived from an EMBL/GenBank/DDBJ whole genome shotgun (WGS) entry which is preliminary data.</text>
</comment>
<accession>A0A7W3MZ04</accession>
<dbReference type="EMBL" id="JACJII010000001">
    <property type="protein sequence ID" value="MBA9004495.1"/>
    <property type="molecule type" value="Genomic_DNA"/>
</dbReference>
<reference evidence="2 3" key="1">
    <citation type="submission" date="2020-08" db="EMBL/GenBank/DDBJ databases">
        <title>Sequencing the genomes of 1000 actinobacteria strains.</title>
        <authorList>
            <person name="Klenk H.-P."/>
        </authorList>
    </citation>
    <scope>NUCLEOTIDE SEQUENCE [LARGE SCALE GENOMIC DNA]</scope>
    <source>
        <strain evidence="2 3">DSM 45823</strain>
    </source>
</reference>
<dbReference type="Pfam" id="PF00561">
    <property type="entry name" value="Abhydrolase_1"/>
    <property type="match status" value="1"/>
</dbReference>
<name>A0A7W3MZ04_9ACTN</name>
<dbReference type="SUPFAM" id="SSF53474">
    <property type="entry name" value="alpha/beta-Hydrolases"/>
    <property type="match status" value="1"/>
</dbReference>
<dbReference type="Proteomes" id="UP000539313">
    <property type="component" value="Unassembled WGS sequence"/>
</dbReference>
<gene>
    <name evidence="2" type="ORF">HNR21_003377</name>
</gene>
<feature type="domain" description="AB hydrolase-1" evidence="1">
    <location>
        <begin position="26"/>
        <end position="142"/>
    </location>
</feature>
<dbReference type="PRINTS" id="PR00111">
    <property type="entry name" value="ABHYDROLASE"/>
</dbReference>
<dbReference type="GO" id="GO:0003824">
    <property type="term" value="F:catalytic activity"/>
    <property type="evidence" value="ECO:0007669"/>
    <property type="project" value="UniProtKB-ARBA"/>
</dbReference>
<proteinExistence type="predicted"/>
<dbReference type="InterPro" id="IPR000073">
    <property type="entry name" value="AB_hydrolase_1"/>
</dbReference>
<dbReference type="InterPro" id="IPR050228">
    <property type="entry name" value="Carboxylesterase_BioH"/>
</dbReference>
<evidence type="ECO:0000313" key="3">
    <source>
        <dbReference type="Proteomes" id="UP000539313"/>
    </source>
</evidence>
<dbReference type="InterPro" id="IPR029058">
    <property type="entry name" value="AB_hydrolase_fold"/>
</dbReference>
<dbReference type="AlphaFoldDB" id="A0A7W3MZ04"/>
<sequence length="272" mass="28711">MPEITFRGVRFHVETVPPPEPVPDAPPLVFLHGLLVDNLSSWYCTLAGPVALAGGHCVMYDLRGHGMSQRPDTGYTIEDGVADLFGVLDGLGLHGPAFLVANGFGGVIALHAALARPDRVAGLVLVEVHGTAADPLPWREDLLTTISRSALSLEYDDVAGVFTRLGRRGLVKQQAAASALLDGTSLLADLAAARPVPPADLERLGCPVLAVYGEQSALADTGRLLHRHVRDCTLHLMPGQAHTILVDGAADLLRAVLPWLARHAGVRAEAVA</sequence>
<protein>
    <submittedName>
        <fullName evidence="2">Pimeloyl-ACP methyl ester carboxylesterase</fullName>
    </submittedName>
</protein>